<organism evidence="2 3">
    <name type="scientific">Candidatus Acidiferrum panamense</name>
    <dbReference type="NCBI Taxonomy" id="2741543"/>
    <lineage>
        <taxon>Bacteria</taxon>
        <taxon>Pseudomonadati</taxon>
        <taxon>Acidobacteriota</taxon>
        <taxon>Terriglobia</taxon>
        <taxon>Candidatus Acidiferrales</taxon>
        <taxon>Candidatus Acidiferrum</taxon>
    </lineage>
</organism>
<proteinExistence type="predicted"/>
<accession>A0A7V8SYJ3</accession>
<dbReference type="NCBIfam" id="TIGR03436">
    <property type="entry name" value="acidobact_VWFA"/>
    <property type="match status" value="1"/>
</dbReference>
<sequence length="710" mass="76685">MRRIIYAVLLSMLSAGAHAQAPSVRTGTTEVLVDVVVRDKKSKIVRDLKPEEIQVLEDGVPQTLRHFELFEGHAPGDSTGPASAGLSAATLAPATPAAQAPLMRTLREATIVSVVVGSLNPEGRKSARDAVRDFIKNELGPNIFVGVFAWTYTGMQTLQGYTNDGARISEAMERAVKWTGLRTIDEPDLLPDTVESATPPATTAPGPAAEIQSIMATHWMTEYLDAYDVSMRELLAIRGLAQAQGRLPGRKLVFLFAGGLIVHPDTVEVLNSAISAANRSNVTIYSVDTIRDTGQNLAAARRLLTAAANSSRATQTAAVNGGSRAVTPDQVVMFENAERSIRADERGNLRVLAESTGGASLPVQDLREPFRRAMEEAHTHYELTYSPARSENDGRFRKIEVKVARPGVKVFARSGYYALPLLHGEEIYPFEMATLQAINATPAPQQLAFHSEVFRFRPGSQRSQLTFACQVPVRSLSVAEDKDWAKVHVSVTALIKDAQGQVVDKLSKDLPYAVPRAKAEELRRGVVSFTTPFRLPPGRYSLEAAAVDRDSARAGVRRSVLLVPPAPNGLAVSDLVLVRRVDAAEEPRRAADPLLARGGQVTPEVSGVVDQSLPGDLIFYGVAYPPLPVQKAVRVTLEILRDGQPIVRSPESDVPVEANSAAPFLASLPRAKLQPGQYEAVLTLRYGDQSAQSETAFVVEAGESTAKQPQ</sequence>
<keyword evidence="3" id="KW-1185">Reference proteome</keyword>
<protein>
    <submittedName>
        <fullName evidence="2">VWA domain-containing protein</fullName>
    </submittedName>
</protein>
<keyword evidence="1" id="KW-0732">Signal</keyword>
<dbReference type="EMBL" id="JACDQQ010001675">
    <property type="protein sequence ID" value="MBA0086777.1"/>
    <property type="molecule type" value="Genomic_DNA"/>
</dbReference>
<dbReference type="InterPro" id="IPR017802">
    <property type="entry name" value="VWFA-rel_acidobac-type"/>
</dbReference>
<gene>
    <name evidence="2" type="ORF">HRJ53_17490</name>
</gene>
<evidence type="ECO:0000313" key="3">
    <source>
        <dbReference type="Proteomes" id="UP000567293"/>
    </source>
</evidence>
<name>A0A7V8SYJ3_9BACT</name>
<dbReference type="AlphaFoldDB" id="A0A7V8SYJ3"/>
<comment type="caution">
    <text evidence="2">The sequence shown here is derived from an EMBL/GenBank/DDBJ whole genome shotgun (WGS) entry which is preliminary data.</text>
</comment>
<evidence type="ECO:0000256" key="1">
    <source>
        <dbReference type="SAM" id="SignalP"/>
    </source>
</evidence>
<reference evidence="2" key="1">
    <citation type="submission" date="2020-06" db="EMBL/GenBank/DDBJ databases">
        <title>Legume-microbial interactions unlock mineral nutrients during tropical forest succession.</title>
        <authorList>
            <person name="Epihov D.Z."/>
        </authorList>
    </citation>
    <scope>NUCLEOTIDE SEQUENCE [LARGE SCALE GENOMIC DNA]</scope>
    <source>
        <strain evidence="2">Pan2503</strain>
    </source>
</reference>
<feature type="signal peptide" evidence="1">
    <location>
        <begin position="1"/>
        <end position="19"/>
    </location>
</feature>
<evidence type="ECO:0000313" key="2">
    <source>
        <dbReference type="EMBL" id="MBA0086777.1"/>
    </source>
</evidence>
<dbReference type="Proteomes" id="UP000567293">
    <property type="component" value="Unassembled WGS sequence"/>
</dbReference>
<feature type="chain" id="PRO_5031166497" evidence="1">
    <location>
        <begin position="20"/>
        <end position="710"/>
    </location>
</feature>